<dbReference type="RefSeq" id="WP_028996195.1">
    <property type="nucleotide sequence ID" value="NZ_CALFBA010000041.1"/>
</dbReference>
<protein>
    <submittedName>
        <fullName evidence="1">Uncharacterized protein</fullName>
    </submittedName>
</protein>
<evidence type="ECO:0000313" key="2">
    <source>
        <dbReference type="Proteomes" id="UP001479520"/>
    </source>
</evidence>
<keyword evidence="2" id="KW-1185">Reference proteome</keyword>
<dbReference type="EMBL" id="CP151406">
    <property type="protein sequence ID" value="WZJ22714.1"/>
    <property type="molecule type" value="Genomic_DNA"/>
</dbReference>
<gene>
    <name evidence="1" type="ORF">AADV58_06135</name>
</gene>
<accession>A0ABZ2XJC6</accession>
<reference evidence="1 2" key="1">
    <citation type="submission" date="2024-04" db="EMBL/GenBank/DDBJ databases">
        <title>Dissimilatory iodate-reducing microorganisms contribute to the enrichment of iodine in groundwater.</title>
        <authorList>
            <person name="Jiang Z."/>
        </authorList>
    </citation>
    <scope>NUCLEOTIDE SEQUENCE [LARGE SCALE GENOMIC DNA]</scope>
    <source>
        <strain evidence="1 2">NCP973</strain>
    </source>
</reference>
<name>A0ABZ2XJC6_9RHOO</name>
<proteinExistence type="predicted"/>
<evidence type="ECO:0000313" key="1">
    <source>
        <dbReference type="EMBL" id="WZJ22714.1"/>
    </source>
</evidence>
<dbReference type="Proteomes" id="UP001479520">
    <property type="component" value="Chromosome"/>
</dbReference>
<organism evidence="1 2">
    <name type="scientific">Azonexus hydrophilus</name>
    <dbReference type="NCBI Taxonomy" id="418702"/>
    <lineage>
        <taxon>Bacteria</taxon>
        <taxon>Pseudomonadati</taxon>
        <taxon>Pseudomonadota</taxon>
        <taxon>Betaproteobacteria</taxon>
        <taxon>Rhodocyclales</taxon>
        <taxon>Azonexaceae</taxon>
        <taxon>Azonexus</taxon>
    </lineage>
</organism>
<sequence length="100" mass="10780">MKRDANCPLCGAKIPPSAWLDACDELVDSEGGILAARCPACQGRLEVLPQAGRLQLGFRNGARFESALDIDYPGLAVTLSDGRLCLRADGREWTFVEDAD</sequence>